<evidence type="ECO:0000259" key="7">
    <source>
        <dbReference type="PROSITE" id="PS50002"/>
    </source>
</evidence>
<keyword evidence="4" id="KW-0597">Phosphoprotein</keyword>
<accession>A0A9Q1C0N2</accession>
<evidence type="ECO:0000313" key="8">
    <source>
        <dbReference type="EMBL" id="KAJ8036431.1"/>
    </source>
</evidence>
<dbReference type="GO" id="GO:0016301">
    <property type="term" value="F:kinase activity"/>
    <property type="evidence" value="ECO:0007669"/>
    <property type="project" value="UniProtKB-KW"/>
</dbReference>
<dbReference type="InterPro" id="IPR001452">
    <property type="entry name" value="SH3_domain"/>
</dbReference>
<dbReference type="Gene3D" id="2.30.30.40">
    <property type="entry name" value="SH3 Domains"/>
    <property type="match status" value="1"/>
</dbReference>
<keyword evidence="2 5" id="KW-0728">SH3 domain</keyword>
<evidence type="ECO:0000256" key="4">
    <source>
        <dbReference type="ARBA" id="ARBA00022553"/>
    </source>
</evidence>
<dbReference type="InterPro" id="IPR037781">
    <property type="entry name" value="SKAP_fam"/>
</dbReference>
<keyword evidence="8" id="KW-0418">Kinase</keyword>
<dbReference type="GO" id="GO:0005737">
    <property type="term" value="C:cytoplasm"/>
    <property type="evidence" value="ECO:0007669"/>
    <property type="project" value="UniProtKB-SubCell"/>
</dbReference>
<dbReference type="Proteomes" id="UP001152320">
    <property type="component" value="Chromosome 9"/>
</dbReference>
<dbReference type="OrthoDB" id="243840at2759"/>
<feature type="domain" description="SH3" evidence="7">
    <location>
        <begin position="123"/>
        <end position="182"/>
    </location>
</feature>
<evidence type="ECO:0000256" key="6">
    <source>
        <dbReference type="SAM" id="MobiDB-lite"/>
    </source>
</evidence>
<evidence type="ECO:0000256" key="1">
    <source>
        <dbReference type="ARBA" id="ARBA00004496"/>
    </source>
</evidence>
<evidence type="ECO:0000256" key="2">
    <source>
        <dbReference type="ARBA" id="ARBA00022443"/>
    </source>
</evidence>
<dbReference type="PRINTS" id="PR00452">
    <property type="entry name" value="SH3DOMAIN"/>
</dbReference>
<dbReference type="PROSITE" id="PS50002">
    <property type="entry name" value="SH3"/>
    <property type="match status" value="1"/>
</dbReference>
<feature type="region of interest" description="Disordered" evidence="6">
    <location>
        <begin position="57"/>
        <end position="85"/>
    </location>
</feature>
<keyword evidence="9" id="KW-1185">Reference proteome</keyword>
<dbReference type="InterPro" id="IPR036028">
    <property type="entry name" value="SH3-like_dom_sf"/>
</dbReference>
<keyword evidence="3" id="KW-0963">Cytoplasm</keyword>
<gene>
    <name evidence="8" type="ORF">HOLleu_20398</name>
</gene>
<dbReference type="SMART" id="SM00326">
    <property type="entry name" value="SH3"/>
    <property type="match status" value="1"/>
</dbReference>
<dbReference type="GO" id="GO:0005886">
    <property type="term" value="C:plasma membrane"/>
    <property type="evidence" value="ECO:0007669"/>
    <property type="project" value="TreeGrafter"/>
</dbReference>
<keyword evidence="8" id="KW-0808">Transferase</keyword>
<dbReference type="PANTHER" id="PTHR15129:SF0">
    <property type="entry name" value="SH3 DOMAIN-CONTAINING PROTEIN"/>
    <property type="match status" value="1"/>
</dbReference>
<evidence type="ECO:0000313" key="9">
    <source>
        <dbReference type="Proteomes" id="UP001152320"/>
    </source>
</evidence>
<dbReference type="EMBL" id="JAIZAY010000009">
    <property type="protein sequence ID" value="KAJ8036431.1"/>
    <property type="molecule type" value="Genomic_DNA"/>
</dbReference>
<sequence>MENHQHWQDIRTVLTNVEVFLSTTLKKEKLKKETNKQRLALETEVKDTLLKLTNVLGPAVTGDSPSPPEVLPPSLPPRSDEYSGNTQDIDQCVMSGDDIYDEITAAKASRREALSQNEVWEHDYRNIFVGLWDCKAEADDELEFKRGDFIHILSREYEGWWIGEKNMQVGLVPSQYLMAAYI</sequence>
<proteinExistence type="predicted"/>
<evidence type="ECO:0000256" key="3">
    <source>
        <dbReference type="ARBA" id="ARBA00022490"/>
    </source>
</evidence>
<dbReference type="PANTHER" id="PTHR15129">
    <property type="entry name" value="SRC-ASSOCIATED ADAPTOR PROTEIN"/>
    <property type="match status" value="1"/>
</dbReference>
<comment type="subcellular location">
    <subcellularLocation>
        <location evidence="1">Cytoplasm</location>
    </subcellularLocation>
</comment>
<comment type="caution">
    <text evidence="8">The sequence shown here is derived from an EMBL/GenBank/DDBJ whole genome shotgun (WGS) entry which is preliminary data.</text>
</comment>
<dbReference type="Pfam" id="PF00018">
    <property type="entry name" value="SH3_1"/>
    <property type="match status" value="1"/>
</dbReference>
<name>A0A9Q1C0N2_HOLLE</name>
<organism evidence="8 9">
    <name type="scientific">Holothuria leucospilota</name>
    <name type="common">Black long sea cucumber</name>
    <name type="synonym">Mertensiothuria leucospilota</name>
    <dbReference type="NCBI Taxonomy" id="206669"/>
    <lineage>
        <taxon>Eukaryota</taxon>
        <taxon>Metazoa</taxon>
        <taxon>Echinodermata</taxon>
        <taxon>Eleutherozoa</taxon>
        <taxon>Echinozoa</taxon>
        <taxon>Holothuroidea</taxon>
        <taxon>Aspidochirotacea</taxon>
        <taxon>Aspidochirotida</taxon>
        <taxon>Holothuriidae</taxon>
        <taxon>Holothuria</taxon>
    </lineage>
</organism>
<protein>
    <submittedName>
        <fullName evidence="8">Src kinase-associated phosphoprotein 2</fullName>
    </submittedName>
</protein>
<evidence type="ECO:0000256" key="5">
    <source>
        <dbReference type="PROSITE-ProRule" id="PRU00192"/>
    </source>
</evidence>
<dbReference type="AlphaFoldDB" id="A0A9Q1C0N2"/>
<reference evidence="8" key="1">
    <citation type="submission" date="2021-10" db="EMBL/GenBank/DDBJ databases">
        <title>Tropical sea cucumber genome reveals ecological adaptation and Cuvierian tubules defense mechanism.</title>
        <authorList>
            <person name="Chen T."/>
        </authorList>
    </citation>
    <scope>NUCLEOTIDE SEQUENCE</scope>
    <source>
        <strain evidence="8">Nanhai2018</strain>
        <tissue evidence="8">Muscle</tissue>
    </source>
</reference>
<dbReference type="SUPFAM" id="SSF50044">
    <property type="entry name" value="SH3-domain"/>
    <property type="match status" value="1"/>
</dbReference>
<feature type="compositionally biased region" description="Pro residues" evidence="6">
    <location>
        <begin position="65"/>
        <end position="76"/>
    </location>
</feature>